<gene>
    <name evidence="2" type="ORF">HMI49_40505</name>
</gene>
<keyword evidence="1" id="KW-0812">Transmembrane</keyword>
<dbReference type="EMBL" id="JABFJV010000486">
    <property type="protein sequence ID" value="NOK39469.1"/>
    <property type="molecule type" value="Genomic_DNA"/>
</dbReference>
<accession>A0A7Y4KUZ2</accession>
<evidence type="ECO:0000313" key="3">
    <source>
        <dbReference type="Proteomes" id="UP000563426"/>
    </source>
</evidence>
<dbReference type="Proteomes" id="UP000563426">
    <property type="component" value="Unassembled WGS sequence"/>
</dbReference>
<name>A0A7Y4KUZ2_9BACT</name>
<dbReference type="AlphaFoldDB" id="A0A7Y4KUZ2"/>
<keyword evidence="1" id="KW-1133">Transmembrane helix</keyword>
<comment type="caution">
    <text evidence="2">The sequence shown here is derived from an EMBL/GenBank/DDBJ whole genome shotgun (WGS) entry which is preliminary data.</text>
</comment>
<keyword evidence="1" id="KW-0472">Membrane</keyword>
<evidence type="ECO:0000313" key="2">
    <source>
        <dbReference type="EMBL" id="NOK39469.1"/>
    </source>
</evidence>
<evidence type="ECO:0000256" key="1">
    <source>
        <dbReference type="SAM" id="Phobius"/>
    </source>
</evidence>
<protein>
    <submittedName>
        <fullName evidence="2">Uncharacterized protein</fullName>
    </submittedName>
</protein>
<keyword evidence="3" id="KW-1185">Reference proteome</keyword>
<proteinExistence type="predicted"/>
<organism evidence="2 3">
    <name type="scientific">Corallococcus exercitus</name>
    <dbReference type="NCBI Taxonomy" id="2316736"/>
    <lineage>
        <taxon>Bacteria</taxon>
        <taxon>Pseudomonadati</taxon>
        <taxon>Myxococcota</taxon>
        <taxon>Myxococcia</taxon>
        <taxon>Myxococcales</taxon>
        <taxon>Cystobacterineae</taxon>
        <taxon>Myxococcaceae</taxon>
        <taxon>Corallococcus</taxon>
    </lineage>
</organism>
<dbReference type="RefSeq" id="WP_171438895.1">
    <property type="nucleotide sequence ID" value="NZ_JABFJV010000486.1"/>
</dbReference>
<reference evidence="2 3" key="1">
    <citation type="submission" date="2020-05" db="EMBL/GenBank/DDBJ databases">
        <authorList>
            <person name="Whitworth D."/>
        </authorList>
    </citation>
    <scope>NUCLEOTIDE SEQUENCE [LARGE SCALE GENOMIC DNA]</scope>
    <source>
        <strain evidence="2 3">AB043B</strain>
    </source>
</reference>
<sequence>MVQHDERDGNIGPLYTLTETTLRRQSKGRVGSGIDESFPVASIDGFYAVAYDVKSLTGVVKSQPDQFLFSWRTPEGKRRTEVWMVAVRTASFQQFLAELARLRPEADLRKLPINEAHKRLGKTSLTRVAVITVAAVLALSCLGIPAVIALVAALGN</sequence>
<feature type="transmembrane region" description="Helical" evidence="1">
    <location>
        <begin position="128"/>
        <end position="154"/>
    </location>
</feature>